<accession>A0A1H5ZAB9</accession>
<organism evidence="9 10">
    <name type="scientific">Actinacidiphila yanglinensis</name>
    <dbReference type="NCBI Taxonomy" id="310779"/>
    <lineage>
        <taxon>Bacteria</taxon>
        <taxon>Bacillati</taxon>
        <taxon>Actinomycetota</taxon>
        <taxon>Actinomycetes</taxon>
        <taxon>Kitasatosporales</taxon>
        <taxon>Streptomycetaceae</taxon>
        <taxon>Actinacidiphila</taxon>
    </lineage>
</organism>
<gene>
    <name evidence="9" type="ORF">SAMN05216223_104367</name>
</gene>
<feature type="transmembrane region" description="Helical" evidence="7">
    <location>
        <begin position="7"/>
        <end position="28"/>
    </location>
</feature>
<evidence type="ECO:0000256" key="6">
    <source>
        <dbReference type="SAM" id="MobiDB-lite"/>
    </source>
</evidence>
<dbReference type="Pfam" id="PF00482">
    <property type="entry name" value="T2SSF"/>
    <property type="match status" value="1"/>
</dbReference>
<dbReference type="EMBL" id="FNVU01000004">
    <property type="protein sequence ID" value="SEG32587.1"/>
    <property type="molecule type" value="Genomic_DNA"/>
</dbReference>
<evidence type="ECO:0000256" key="5">
    <source>
        <dbReference type="ARBA" id="ARBA00023136"/>
    </source>
</evidence>
<keyword evidence="3 7" id="KW-0812">Transmembrane</keyword>
<comment type="subcellular location">
    <subcellularLocation>
        <location evidence="1">Cell membrane</location>
        <topology evidence="1">Multi-pass membrane protein</topology>
    </subcellularLocation>
</comment>
<evidence type="ECO:0000313" key="9">
    <source>
        <dbReference type="EMBL" id="SEG32587.1"/>
    </source>
</evidence>
<dbReference type="PANTHER" id="PTHR35007:SF3">
    <property type="entry name" value="POSSIBLE CONSERVED ALANINE RICH MEMBRANE PROTEIN"/>
    <property type="match status" value="1"/>
</dbReference>
<reference evidence="9 10" key="1">
    <citation type="submission" date="2016-10" db="EMBL/GenBank/DDBJ databases">
        <authorList>
            <person name="de Groot N.N."/>
        </authorList>
    </citation>
    <scope>NUCLEOTIDE SEQUENCE [LARGE SCALE GENOMIC DNA]</scope>
    <source>
        <strain evidence="9 10">CGMCC 4.2023</strain>
    </source>
</reference>
<sequence length="349" mass="36697">MGIFSLTAFYGLLAGAVVGGGVALFLAAMRGWAPKPVAAGQSGAERASEFGRFLTQRGSIAILIGLAVLGLTRWLVLGLATALLVFAWDRLFGGASEERAAMKRVEALAGWTESLRDTIAGAVGLEQAIPASARAAAPALRIHLDSLVDRLRARWPLPDALQVLADEINDASADIIIAALILNARLRGPGLRDVLGALAKSSREEVDMRQRVMAQRASTRRSVQIVVVVSVVFVLGLSIFNRGFVKPYNTAVGQLVLAVVCLLFAAGFWWLRKLSKIETPDRFLVHGPERTAQQPQMVGQFPPAGQNAAGAQAASPYGAAAQQPPGQAQGLPGYGAQGRPAVPGQGAGR</sequence>
<name>A0A1H5ZAB9_9ACTN</name>
<feature type="domain" description="Type II secretion system protein GspF" evidence="8">
    <location>
        <begin position="112"/>
        <end position="235"/>
    </location>
</feature>
<feature type="transmembrane region" description="Helical" evidence="7">
    <location>
        <begin position="251"/>
        <end position="271"/>
    </location>
</feature>
<keyword evidence="2" id="KW-1003">Cell membrane</keyword>
<keyword evidence="10" id="KW-1185">Reference proteome</keyword>
<evidence type="ECO:0000256" key="2">
    <source>
        <dbReference type="ARBA" id="ARBA00022475"/>
    </source>
</evidence>
<dbReference type="GO" id="GO:0005886">
    <property type="term" value="C:plasma membrane"/>
    <property type="evidence" value="ECO:0007669"/>
    <property type="project" value="UniProtKB-SubCell"/>
</dbReference>
<evidence type="ECO:0000256" key="1">
    <source>
        <dbReference type="ARBA" id="ARBA00004651"/>
    </source>
</evidence>
<feature type="compositionally biased region" description="Low complexity" evidence="6">
    <location>
        <begin position="299"/>
        <end position="331"/>
    </location>
</feature>
<keyword evidence="4 7" id="KW-1133">Transmembrane helix</keyword>
<dbReference type="OrthoDB" id="5243396at2"/>
<protein>
    <submittedName>
        <fullName evidence="9">Flp pilus assembly protein TadB</fullName>
    </submittedName>
</protein>
<feature type="region of interest" description="Disordered" evidence="6">
    <location>
        <begin position="295"/>
        <end position="349"/>
    </location>
</feature>
<evidence type="ECO:0000256" key="7">
    <source>
        <dbReference type="SAM" id="Phobius"/>
    </source>
</evidence>
<proteinExistence type="predicted"/>
<dbReference type="PANTHER" id="PTHR35007">
    <property type="entry name" value="INTEGRAL MEMBRANE PROTEIN-RELATED"/>
    <property type="match status" value="1"/>
</dbReference>
<dbReference type="InterPro" id="IPR018076">
    <property type="entry name" value="T2SS_GspF_dom"/>
</dbReference>
<evidence type="ECO:0000259" key="8">
    <source>
        <dbReference type="Pfam" id="PF00482"/>
    </source>
</evidence>
<keyword evidence="5 7" id="KW-0472">Membrane</keyword>
<feature type="transmembrane region" description="Helical" evidence="7">
    <location>
        <begin position="223"/>
        <end position="245"/>
    </location>
</feature>
<evidence type="ECO:0000313" key="10">
    <source>
        <dbReference type="Proteomes" id="UP000236754"/>
    </source>
</evidence>
<dbReference type="AlphaFoldDB" id="A0A1H5ZAB9"/>
<dbReference type="RefSeq" id="WP_103885633.1">
    <property type="nucleotide sequence ID" value="NZ_FNVU01000004.1"/>
</dbReference>
<evidence type="ECO:0000256" key="3">
    <source>
        <dbReference type="ARBA" id="ARBA00022692"/>
    </source>
</evidence>
<dbReference type="Proteomes" id="UP000236754">
    <property type="component" value="Unassembled WGS sequence"/>
</dbReference>
<feature type="transmembrane region" description="Helical" evidence="7">
    <location>
        <begin position="60"/>
        <end position="86"/>
    </location>
</feature>
<evidence type="ECO:0000256" key="4">
    <source>
        <dbReference type="ARBA" id="ARBA00022989"/>
    </source>
</evidence>